<gene>
    <name evidence="1" type="ORF">EGW08_019358</name>
</gene>
<evidence type="ECO:0000313" key="2">
    <source>
        <dbReference type="Proteomes" id="UP000271974"/>
    </source>
</evidence>
<dbReference type="AlphaFoldDB" id="A0A3S1H5X2"/>
<dbReference type="Pfam" id="PF15882">
    <property type="entry name" value="DUF4735"/>
    <property type="match status" value="1"/>
</dbReference>
<dbReference type="PANTHER" id="PTHR33539:SF1">
    <property type="entry name" value="UPF0764 PROTEIN C16ORF89"/>
    <property type="match status" value="1"/>
</dbReference>
<evidence type="ECO:0000313" key="1">
    <source>
        <dbReference type="EMBL" id="RUS72884.1"/>
    </source>
</evidence>
<dbReference type="Proteomes" id="UP000271974">
    <property type="component" value="Unassembled WGS sequence"/>
</dbReference>
<dbReference type="STRING" id="188477.A0A3S1H5X2"/>
<sequence length="327" mass="37671">GSIHGALKDCYSRQLDCPKLLREKLEKFITTIDYVSKKAEPYIEAQDSGYFHRFHNVIGEEYSLDYRPELLLTAHRVPPNIVEYDENKGDHCLNLLSGTGSVGERQVAKCTITEECWEYMTTPDLDDYFVTHQLLYFIFIDKNGCLEAAREFDPDHDPDVLRKEERKLCTNILGEVRSEFNHEFNNVDMMQQDLFLEQTVLCGVLGFEDFFQDQYIETVLSWQYPTGCFAMSPSLAPKALDPEPVRTAVRKLMRSLRREAQDIENSPTVVGTARKLMRETFMEGQCLSHKTGLACGTLGAYLRYLMDVLYSQTPHRPITPHSLQKLE</sequence>
<organism evidence="1 2">
    <name type="scientific">Elysia chlorotica</name>
    <name type="common">Eastern emerald elysia</name>
    <name type="synonym">Sea slug</name>
    <dbReference type="NCBI Taxonomy" id="188477"/>
    <lineage>
        <taxon>Eukaryota</taxon>
        <taxon>Metazoa</taxon>
        <taxon>Spiralia</taxon>
        <taxon>Lophotrochozoa</taxon>
        <taxon>Mollusca</taxon>
        <taxon>Gastropoda</taxon>
        <taxon>Heterobranchia</taxon>
        <taxon>Euthyneura</taxon>
        <taxon>Panpulmonata</taxon>
        <taxon>Sacoglossa</taxon>
        <taxon>Placobranchoidea</taxon>
        <taxon>Plakobranchidae</taxon>
        <taxon>Elysia</taxon>
    </lineage>
</organism>
<dbReference type="InterPro" id="IPR031751">
    <property type="entry name" value="DUF4735"/>
</dbReference>
<dbReference type="GO" id="GO:0016020">
    <property type="term" value="C:membrane"/>
    <property type="evidence" value="ECO:0007669"/>
    <property type="project" value="TreeGrafter"/>
</dbReference>
<feature type="non-terminal residue" evidence="1">
    <location>
        <position position="1"/>
    </location>
</feature>
<keyword evidence="2" id="KW-1185">Reference proteome</keyword>
<dbReference type="OrthoDB" id="5949187at2759"/>
<dbReference type="EMBL" id="RQTK01001005">
    <property type="protein sequence ID" value="RUS72884.1"/>
    <property type="molecule type" value="Genomic_DNA"/>
</dbReference>
<reference evidence="1 2" key="1">
    <citation type="submission" date="2019-01" db="EMBL/GenBank/DDBJ databases">
        <title>A draft genome assembly of the solar-powered sea slug Elysia chlorotica.</title>
        <authorList>
            <person name="Cai H."/>
            <person name="Li Q."/>
            <person name="Fang X."/>
            <person name="Li J."/>
            <person name="Curtis N.E."/>
            <person name="Altenburger A."/>
            <person name="Shibata T."/>
            <person name="Feng M."/>
            <person name="Maeda T."/>
            <person name="Schwartz J.A."/>
            <person name="Shigenobu S."/>
            <person name="Lundholm N."/>
            <person name="Nishiyama T."/>
            <person name="Yang H."/>
            <person name="Hasebe M."/>
            <person name="Li S."/>
            <person name="Pierce S.K."/>
            <person name="Wang J."/>
        </authorList>
    </citation>
    <scope>NUCLEOTIDE SEQUENCE [LARGE SCALE GENOMIC DNA]</scope>
    <source>
        <strain evidence="1">EC2010</strain>
        <tissue evidence="1">Whole organism of an adult</tissue>
    </source>
</reference>
<accession>A0A3S1H5X2</accession>
<proteinExistence type="predicted"/>
<protein>
    <submittedName>
        <fullName evidence="1">Uncharacterized protein</fullName>
    </submittedName>
</protein>
<comment type="caution">
    <text evidence="1">The sequence shown here is derived from an EMBL/GenBank/DDBJ whole genome shotgun (WGS) entry which is preliminary data.</text>
</comment>
<name>A0A3S1H5X2_ELYCH</name>
<dbReference type="PANTHER" id="PTHR33539">
    <property type="entry name" value="UPF0764 PROTEIN C16ORF89"/>
    <property type="match status" value="1"/>
</dbReference>
<dbReference type="GO" id="GO:0005829">
    <property type="term" value="C:cytosol"/>
    <property type="evidence" value="ECO:0007669"/>
    <property type="project" value="TreeGrafter"/>
</dbReference>